<gene>
    <name evidence="1" type="ORF">TTAC_LOCUS3892</name>
</gene>
<accession>A0A0R3WT17</accession>
<dbReference type="WBParaSite" id="TTAC_0000390701-mRNA-1">
    <property type="protein sequence ID" value="TTAC_0000390701-mRNA-1"/>
    <property type="gene ID" value="TTAC_0000390701"/>
</dbReference>
<evidence type="ECO:0000313" key="2">
    <source>
        <dbReference type="Proteomes" id="UP000274429"/>
    </source>
</evidence>
<keyword evidence="2" id="KW-1185">Reference proteome</keyword>
<evidence type="ECO:0000313" key="3">
    <source>
        <dbReference type="WBParaSite" id="TTAC_0000390701-mRNA-1"/>
    </source>
</evidence>
<organism evidence="3">
    <name type="scientific">Hydatigena taeniaeformis</name>
    <name type="common">Feline tapeworm</name>
    <name type="synonym">Taenia taeniaeformis</name>
    <dbReference type="NCBI Taxonomy" id="6205"/>
    <lineage>
        <taxon>Eukaryota</taxon>
        <taxon>Metazoa</taxon>
        <taxon>Spiralia</taxon>
        <taxon>Lophotrochozoa</taxon>
        <taxon>Platyhelminthes</taxon>
        <taxon>Cestoda</taxon>
        <taxon>Eucestoda</taxon>
        <taxon>Cyclophyllidea</taxon>
        <taxon>Taeniidae</taxon>
        <taxon>Hydatigera</taxon>
    </lineage>
</organism>
<reference evidence="3" key="1">
    <citation type="submission" date="2017-02" db="UniProtKB">
        <authorList>
            <consortium name="WormBaseParasite"/>
        </authorList>
    </citation>
    <scope>IDENTIFICATION</scope>
</reference>
<reference evidence="1 2" key="2">
    <citation type="submission" date="2018-11" db="EMBL/GenBank/DDBJ databases">
        <authorList>
            <consortium name="Pathogen Informatics"/>
        </authorList>
    </citation>
    <scope>NUCLEOTIDE SEQUENCE [LARGE SCALE GENOMIC DNA]</scope>
</reference>
<dbReference type="EMBL" id="UYWX01003247">
    <property type="protein sequence ID" value="VDM23695.1"/>
    <property type="molecule type" value="Genomic_DNA"/>
</dbReference>
<sequence length="70" mass="7099">MAISDTYTATDKIIALPPAACALTPASSSLSYPLPPSPPSDFCEEVLGRGVALSLLLSVPHSSSSPSGRV</sequence>
<dbReference type="AlphaFoldDB" id="A0A0R3WT17"/>
<proteinExistence type="predicted"/>
<dbReference type="Proteomes" id="UP000274429">
    <property type="component" value="Unassembled WGS sequence"/>
</dbReference>
<evidence type="ECO:0000313" key="1">
    <source>
        <dbReference type="EMBL" id="VDM23695.1"/>
    </source>
</evidence>
<name>A0A0R3WT17_HYDTA</name>
<protein>
    <submittedName>
        <fullName evidence="1 3">Uncharacterized protein</fullName>
    </submittedName>
</protein>